<feature type="region of interest" description="Disordered" evidence="1">
    <location>
        <begin position="1"/>
        <end position="66"/>
    </location>
</feature>
<keyword evidence="3" id="KW-1185">Reference proteome</keyword>
<feature type="compositionally biased region" description="Basic and acidic residues" evidence="1">
    <location>
        <begin position="16"/>
        <end position="36"/>
    </location>
</feature>
<sequence length="327" mass="36393">MPPKKKSEASSQMEASGHEERATEQEQDHKQHDTSSKKRKANTGSETPVKASRRSARSTPKSQPSHSQLLNYLLSHDAEAQCRPPDETEDISSRGSEIKPYSSSVLNPFEELMCAMILSRPISHRLGLRSIRTILNSPYSFNSARAIKSAGNEKVTQAFYDARTQHKDKTAAQLFELADTVLEKFTAEEGDDEGTQFGRALEGHKGIVDEALEELKKEIKGFGATGIEIFLRRVQWLEGWDARYPYVDSKTQKALEELGLPSDAEDLRDAVEKEWTTLETKHLAGEDEAGRKRRAFVVILERASTTLLENKVDDVSAAAAAFASEAE</sequence>
<dbReference type="EMBL" id="PNEN01000488">
    <property type="protein sequence ID" value="PPJ57806.1"/>
    <property type="molecule type" value="Genomic_DNA"/>
</dbReference>
<dbReference type="AlphaFoldDB" id="A0A2S6CDM4"/>
<comment type="caution">
    <text evidence="2">The sequence shown here is derived from an EMBL/GenBank/DDBJ whole genome shotgun (WGS) entry which is preliminary data.</text>
</comment>
<feature type="compositionally biased region" description="Polar residues" evidence="1">
    <location>
        <begin position="57"/>
        <end position="66"/>
    </location>
</feature>
<dbReference type="OrthoDB" id="4676at2759"/>
<dbReference type="Proteomes" id="UP000237631">
    <property type="component" value="Unassembled WGS sequence"/>
</dbReference>
<accession>A0A2S6CDM4</accession>
<protein>
    <submittedName>
        <fullName evidence="2">Uncharacterized protein</fullName>
    </submittedName>
</protein>
<proteinExistence type="predicted"/>
<name>A0A2S6CDM4_9PEZI</name>
<evidence type="ECO:0000313" key="3">
    <source>
        <dbReference type="Proteomes" id="UP000237631"/>
    </source>
</evidence>
<reference evidence="3" key="1">
    <citation type="journal article" date="2017" name="bioRxiv">
        <title>Conservation of a gene cluster reveals novel cercosporin biosynthetic mechanisms and extends production to the genus Colletotrichum.</title>
        <authorList>
            <person name="de Jonge R."/>
            <person name="Ebert M.K."/>
            <person name="Huitt-Roehl C.R."/>
            <person name="Pal P."/>
            <person name="Suttle J.C."/>
            <person name="Spanner R.E."/>
            <person name="Neubauer J.D."/>
            <person name="Jurick W.M.II."/>
            <person name="Stott K.A."/>
            <person name="Secor G.A."/>
            <person name="Thomma B.P.H.J."/>
            <person name="Van de Peer Y."/>
            <person name="Townsend C.A."/>
            <person name="Bolton M.D."/>
        </authorList>
    </citation>
    <scope>NUCLEOTIDE SEQUENCE [LARGE SCALE GENOMIC DNA]</scope>
    <source>
        <strain evidence="3">CBS538.71</strain>
    </source>
</reference>
<evidence type="ECO:0000256" key="1">
    <source>
        <dbReference type="SAM" id="MobiDB-lite"/>
    </source>
</evidence>
<evidence type="ECO:0000313" key="2">
    <source>
        <dbReference type="EMBL" id="PPJ57806.1"/>
    </source>
</evidence>
<gene>
    <name evidence="2" type="ORF">CBER1_00154</name>
</gene>
<organism evidence="2 3">
    <name type="scientific">Cercospora berteroae</name>
    <dbReference type="NCBI Taxonomy" id="357750"/>
    <lineage>
        <taxon>Eukaryota</taxon>
        <taxon>Fungi</taxon>
        <taxon>Dikarya</taxon>
        <taxon>Ascomycota</taxon>
        <taxon>Pezizomycotina</taxon>
        <taxon>Dothideomycetes</taxon>
        <taxon>Dothideomycetidae</taxon>
        <taxon>Mycosphaerellales</taxon>
        <taxon>Mycosphaerellaceae</taxon>
        <taxon>Cercospora</taxon>
    </lineage>
</organism>